<sequence>MHLLASQTYYTMEKKIENNTQIIDKQEHVLALYNDHIQSSYQQLLLQEVFDVSYRRVTSYDYFLYLHTNRGVSTFQTNNDPFDFIKMFKEIKNNK</sequence>
<proteinExistence type="predicted"/>
<dbReference type="RefSeq" id="WP_245911449.1">
    <property type="nucleotide sequence ID" value="NZ_BAABQN010000009.1"/>
</dbReference>
<keyword evidence="2" id="KW-1185">Reference proteome</keyword>
<dbReference type="AlphaFoldDB" id="A0A366DZ39"/>
<gene>
    <name evidence="1" type="ORF">DES48_11019</name>
</gene>
<reference evidence="1 2" key="1">
    <citation type="submission" date="2018-06" db="EMBL/GenBank/DDBJ databases">
        <title>Genomic Encyclopedia of Type Strains, Phase IV (KMG-IV): sequencing the most valuable type-strain genomes for metagenomic binning, comparative biology and taxonomic classification.</title>
        <authorList>
            <person name="Goeker M."/>
        </authorList>
    </citation>
    <scope>NUCLEOTIDE SEQUENCE [LARGE SCALE GENOMIC DNA]</scope>
    <source>
        <strain evidence="1 2">DSM 15140</strain>
    </source>
</reference>
<accession>A0A366DZ39</accession>
<evidence type="ECO:0000313" key="2">
    <source>
        <dbReference type="Proteomes" id="UP000252254"/>
    </source>
</evidence>
<evidence type="ECO:0000313" key="1">
    <source>
        <dbReference type="EMBL" id="RBO94534.1"/>
    </source>
</evidence>
<organism evidence="1 2">
    <name type="scientific">Paraliobacillus ryukyuensis</name>
    <dbReference type="NCBI Taxonomy" id="200904"/>
    <lineage>
        <taxon>Bacteria</taxon>
        <taxon>Bacillati</taxon>
        <taxon>Bacillota</taxon>
        <taxon>Bacilli</taxon>
        <taxon>Bacillales</taxon>
        <taxon>Bacillaceae</taxon>
        <taxon>Paraliobacillus</taxon>
    </lineage>
</organism>
<name>A0A366DZ39_9BACI</name>
<protein>
    <submittedName>
        <fullName evidence="1">Uncharacterized protein</fullName>
    </submittedName>
</protein>
<dbReference type="EMBL" id="QNRI01000010">
    <property type="protein sequence ID" value="RBO94534.1"/>
    <property type="molecule type" value="Genomic_DNA"/>
</dbReference>
<dbReference type="Proteomes" id="UP000252254">
    <property type="component" value="Unassembled WGS sequence"/>
</dbReference>
<comment type="caution">
    <text evidence="1">The sequence shown here is derived from an EMBL/GenBank/DDBJ whole genome shotgun (WGS) entry which is preliminary data.</text>
</comment>